<feature type="compositionally biased region" description="Low complexity" evidence="1">
    <location>
        <begin position="631"/>
        <end position="647"/>
    </location>
</feature>
<feature type="region of interest" description="Disordered" evidence="1">
    <location>
        <begin position="342"/>
        <end position="414"/>
    </location>
</feature>
<feature type="compositionally biased region" description="Basic and acidic residues" evidence="1">
    <location>
        <begin position="71"/>
        <end position="95"/>
    </location>
</feature>
<proteinExistence type="predicted"/>
<feature type="compositionally biased region" description="Basic and acidic residues" evidence="1">
    <location>
        <begin position="116"/>
        <end position="133"/>
    </location>
</feature>
<feature type="region of interest" description="Disordered" evidence="1">
    <location>
        <begin position="1"/>
        <end position="161"/>
    </location>
</feature>
<organism evidence="2">
    <name type="scientific">Rhizophora mucronata</name>
    <name type="common">Asiatic mangrove</name>
    <dbReference type="NCBI Taxonomy" id="61149"/>
    <lineage>
        <taxon>Eukaryota</taxon>
        <taxon>Viridiplantae</taxon>
        <taxon>Streptophyta</taxon>
        <taxon>Embryophyta</taxon>
        <taxon>Tracheophyta</taxon>
        <taxon>Spermatophyta</taxon>
        <taxon>Magnoliopsida</taxon>
        <taxon>eudicotyledons</taxon>
        <taxon>Gunneridae</taxon>
        <taxon>Pentapetalae</taxon>
        <taxon>rosids</taxon>
        <taxon>fabids</taxon>
        <taxon>Malpighiales</taxon>
        <taxon>Rhizophoraceae</taxon>
        <taxon>Rhizophora</taxon>
    </lineage>
</organism>
<feature type="compositionally biased region" description="Basic and acidic residues" evidence="1">
    <location>
        <begin position="584"/>
        <end position="593"/>
    </location>
</feature>
<feature type="region of interest" description="Disordered" evidence="1">
    <location>
        <begin position="540"/>
        <end position="601"/>
    </location>
</feature>
<protein>
    <submittedName>
        <fullName evidence="2">Cytidine/deoxycytidylate deaminase family protein</fullName>
    </submittedName>
</protein>
<evidence type="ECO:0000313" key="2">
    <source>
        <dbReference type="EMBL" id="MBW83970.1"/>
    </source>
</evidence>
<name>A0A2P2IRZ4_RHIMU</name>
<feature type="compositionally biased region" description="Basic and acidic residues" evidence="1">
    <location>
        <begin position="399"/>
        <end position="411"/>
    </location>
</feature>
<feature type="region of interest" description="Disordered" evidence="1">
    <location>
        <begin position="443"/>
        <end position="467"/>
    </location>
</feature>
<reference evidence="2" key="1">
    <citation type="submission" date="2018-02" db="EMBL/GenBank/DDBJ databases">
        <title>Rhizophora mucronata_Transcriptome.</title>
        <authorList>
            <person name="Meera S.P."/>
            <person name="Sreeshan A."/>
            <person name="Augustine A."/>
        </authorList>
    </citation>
    <scope>NUCLEOTIDE SEQUENCE</scope>
    <source>
        <tissue evidence="2">Leaf</tissue>
    </source>
</reference>
<evidence type="ECO:0000256" key="1">
    <source>
        <dbReference type="SAM" id="MobiDB-lite"/>
    </source>
</evidence>
<feature type="compositionally biased region" description="Basic and acidic residues" evidence="1">
    <location>
        <begin position="554"/>
        <end position="563"/>
    </location>
</feature>
<dbReference type="AlphaFoldDB" id="A0A2P2IRZ4"/>
<sequence length="647" mass="72431">MEDFKSDNEAHDEHGEVVEESSSGSRRKLQGGEARLEGQVVEEFKRHGEGAEGQGEILGQRTTAMSNGFEWEMRKKSEKKLTEVEETRSRKESSPKHLRIAGTDDGDYSKGSNYIKKIDDEEERATLEVNLEKGRRKKSSQRDNQVQEQSKFRRSYQEASNIQEIHGINVEKTSKSQKQFSDREKNMMVDANLIQERRDHHHKIYKESFRKENLGRNTQQLVELSEFENFDTEGVSSFQRHSESGMKIHEGDGKRTSIVQLETRSKKQDGSTSIVSSSGAETTEQQLSPDHSALQRIQSRRGSRDVSNISVNVTNVSALHPTDIKTVADSHSTFENRVIDQGSTSTSVVKPFQGTRQTDESLPLFKSGNEASRVAKVSKSHERTSHQASSSQASLNWESQERKQLMEEDQRSSQPIMLPPSAQIFDRDSLIVDQTMEIVSEEVSMETSESGSSAFYTTSGGRTPAHLNEKYGRDRKGETFNEPLNVLGSQDALGSAHRLAESSTRVVGEFVEKARNEVLTSNIQEEKTVLVSGLVYEGEKHGGKTSGQFAFDRNQLKDRDSRQSSEGSGVKGPSDEIWDVTDPSVEHPEKEAPESSTATENLVVRRTGRSLWSIIANIVRLRWGSHAETPKSTGKSGRKSSSNESCR</sequence>
<dbReference type="EMBL" id="GGEC01003487">
    <property type="protein sequence ID" value="MBW83970.1"/>
    <property type="molecule type" value="Transcribed_RNA"/>
</dbReference>
<feature type="compositionally biased region" description="Polar residues" evidence="1">
    <location>
        <begin position="270"/>
        <end position="289"/>
    </location>
</feature>
<accession>A0A2P2IRZ4</accession>
<feature type="compositionally biased region" description="Basic and acidic residues" evidence="1">
    <location>
        <begin position="1"/>
        <end position="17"/>
    </location>
</feature>
<feature type="compositionally biased region" description="Polar residues" evidence="1">
    <location>
        <begin position="386"/>
        <end position="398"/>
    </location>
</feature>
<feature type="region of interest" description="Disordered" evidence="1">
    <location>
        <begin position="261"/>
        <end position="305"/>
    </location>
</feature>
<feature type="region of interest" description="Disordered" evidence="1">
    <location>
        <begin position="623"/>
        <end position="647"/>
    </location>
</feature>